<dbReference type="Gene3D" id="6.10.140.260">
    <property type="match status" value="1"/>
</dbReference>
<dbReference type="GO" id="GO:0031902">
    <property type="term" value="C:late endosome membrane"/>
    <property type="evidence" value="ECO:0007669"/>
    <property type="project" value="UniProtKB-UniRule"/>
</dbReference>
<keyword evidence="9" id="KW-1185">Reference proteome</keyword>
<feature type="domain" description="GLUE N-terminal" evidence="7">
    <location>
        <begin position="11"/>
        <end position="135"/>
    </location>
</feature>
<dbReference type="InterPro" id="IPR040608">
    <property type="entry name" value="Snf8/Vps36"/>
</dbReference>
<reference evidence="8 9" key="1">
    <citation type="journal article" date="2018" name="Genome Biol. Evol.">
        <title>Multiple Roots of Fruiting Body Formation in Amoebozoa.</title>
        <authorList>
            <person name="Hillmann F."/>
            <person name="Forbes G."/>
            <person name="Novohradska S."/>
            <person name="Ferling I."/>
            <person name="Riege K."/>
            <person name="Groth M."/>
            <person name="Westermann M."/>
            <person name="Marz M."/>
            <person name="Spaller T."/>
            <person name="Winckler T."/>
            <person name="Schaap P."/>
            <person name="Glockner G."/>
        </authorList>
    </citation>
    <scope>NUCLEOTIDE SEQUENCE [LARGE SCALE GENOMIC DNA]</scope>
    <source>
        <strain evidence="8 9">Jena</strain>
    </source>
</reference>
<keyword evidence="3 6" id="KW-0813">Transport</keyword>
<dbReference type="InterPro" id="IPR037855">
    <property type="entry name" value="Vps36"/>
</dbReference>
<gene>
    <name evidence="8" type="ORF">PROFUN_13832</name>
</gene>
<dbReference type="Pfam" id="PF11605">
    <property type="entry name" value="Vps36_ESCRT-II"/>
    <property type="match status" value="1"/>
</dbReference>
<dbReference type="EMBL" id="MDYQ01000231">
    <property type="protein sequence ID" value="PRP78298.1"/>
    <property type="molecule type" value="Genomic_DNA"/>
</dbReference>
<dbReference type="PANTHER" id="PTHR13128:SF12">
    <property type="entry name" value="VACUOLAR PROTEIN-SORTING-ASSOCIATED PROTEIN 36"/>
    <property type="match status" value="1"/>
</dbReference>
<dbReference type="GO" id="GO:0032266">
    <property type="term" value="F:phosphatidylinositol-3-phosphate binding"/>
    <property type="evidence" value="ECO:0007669"/>
    <property type="project" value="UniProtKB-UniRule"/>
</dbReference>
<dbReference type="FunCoup" id="A0A2P6N2W3">
    <property type="interactions" value="60"/>
</dbReference>
<dbReference type="Proteomes" id="UP000241769">
    <property type="component" value="Unassembled WGS sequence"/>
</dbReference>
<dbReference type="GO" id="GO:0043328">
    <property type="term" value="P:protein transport to vacuole involved in ubiquitin-dependent protein catabolic process via the multivesicular body sorting pathway"/>
    <property type="evidence" value="ECO:0007669"/>
    <property type="project" value="UniProtKB-UniRule"/>
</dbReference>
<name>A0A2P6N2W3_9EUKA</name>
<keyword evidence="6" id="KW-0967">Endosome</keyword>
<dbReference type="GO" id="GO:0000814">
    <property type="term" value="C:ESCRT II complex"/>
    <property type="evidence" value="ECO:0007669"/>
    <property type="project" value="UniProtKB-UniRule"/>
</dbReference>
<dbReference type="PANTHER" id="PTHR13128">
    <property type="entry name" value="VACUOLAR PROTEIN-SORTING-ASSOCIATED PROTEIN 36"/>
    <property type="match status" value="1"/>
</dbReference>
<dbReference type="Gene3D" id="2.30.29.30">
    <property type="entry name" value="Pleckstrin-homology domain (PH domain)/Phosphotyrosine-binding domain (PTB)"/>
    <property type="match status" value="1"/>
</dbReference>
<dbReference type="OrthoDB" id="271448at2759"/>
<keyword evidence="5 6" id="KW-0653">Protein transport</keyword>
<dbReference type="SUPFAM" id="SSF50729">
    <property type="entry name" value="PH domain-like"/>
    <property type="match status" value="1"/>
</dbReference>
<dbReference type="GO" id="GO:0043130">
    <property type="term" value="F:ubiquitin binding"/>
    <property type="evidence" value="ECO:0007669"/>
    <property type="project" value="UniProtKB-UniRule"/>
</dbReference>
<dbReference type="Pfam" id="PF04157">
    <property type="entry name" value="EAP30"/>
    <property type="match status" value="1"/>
</dbReference>
<comment type="similarity">
    <text evidence="1 6">Belongs to the VPS36 family.</text>
</comment>
<evidence type="ECO:0000256" key="1">
    <source>
        <dbReference type="ARBA" id="ARBA00009697"/>
    </source>
</evidence>
<dbReference type="PROSITE" id="PS51495">
    <property type="entry name" value="GLUE"/>
    <property type="match status" value="1"/>
</dbReference>
<evidence type="ECO:0000313" key="9">
    <source>
        <dbReference type="Proteomes" id="UP000241769"/>
    </source>
</evidence>
<comment type="caution">
    <text evidence="8">The sequence shown here is derived from an EMBL/GenBank/DDBJ whole genome shotgun (WGS) entry which is preliminary data.</text>
</comment>
<sequence>MATALRGWTGAALSEGGRPFLLHAEVETIMINHVGIYLEDKKTDYDKGVVTLTNTRIIWCDENRRLPAISLLLTQILSVEDQTSYIKLASSPKIKIVLEGVSYKFSFRNGGKDQFLDKVHKNIMAAREKSKQAAAAPAAKIQKESFTTDKAGISGIIRQQEDRNKQADETLTQAFTDLKALMQKTIDFEKAGDMVQLAEKLSAQQAKSNPSAQEDRELKEALLSIGIASPVTKNSAGSMYHEQLSRQLCDWLQKPLKERYGNMLSLCDLYCLFNRARGTALISPDDLHKACSLFETMHLPLRCVVIRCKIYSTYDNRLKKIGSGVLVVTSSDSDDVTMSKQIAEYVKIHGPQTPFEVSVGRNISLALATEQLQVAERVGALCRDETFGGATFYLNYFLDEDCIQYIRGAA</sequence>
<dbReference type="AlphaFoldDB" id="A0A2P6N2W3"/>
<keyword evidence="4 6" id="KW-0963">Cytoplasm</keyword>
<accession>A0A2P6N2W3</accession>
<dbReference type="InParanoid" id="A0A2P6N2W3"/>
<evidence type="ECO:0000256" key="3">
    <source>
        <dbReference type="ARBA" id="ARBA00022448"/>
    </source>
</evidence>
<comment type="function">
    <text evidence="6">Component of the ESCRT-II complex (endosomal sorting complex required for transport II), which is required for multivesicular body (MVB) formation and sorting of endosomal cargo proteins into MVBs.</text>
</comment>
<dbReference type="SUPFAM" id="SSF46785">
    <property type="entry name" value="Winged helix' DNA-binding domain"/>
    <property type="match status" value="2"/>
</dbReference>
<evidence type="ECO:0000259" key="7">
    <source>
        <dbReference type="PROSITE" id="PS51495"/>
    </source>
</evidence>
<dbReference type="InterPro" id="IPR036390">
    <property type="entry name" value="WH_DNA-bd_sf"/>
</dbReference>
<protein>
    <recommendedName>
        <fullName evidence="2 6">Vacuolar protein-sorting-associated protein 36</fullName>
    </recommendedName>
    <alternativeName>
        <fullName evidence="6">ESCRT-II complex subunit VPS36</fullName>
    </alternativeName>
</protein>
<comment type="subcellular location">
    <subcellularLocation>
        <location evidence="6">Cytoplasm</location>
    </subcellularLocation>
    <subcellularLocation>
        <location evidence="6">Endosome</location>
    </subcellularLocation>
</comment>
<evidence type="ECO:0000256" key="2">
    <source>
        <dbReference type="ARBA" id="ARBA00017953"/>
    </source>
</evidence>
<evidence type="ECO:0000256" key="6">
    <source>
        <dbReference type="RuleBase" id="RU367095"/>
    </source>
</evidence>
<organism evidence="8 9">
    <name type="scientific">Planoprotostelium fungivorum</name>
    <dbReference type="NCBI Taxonomy" id="1890364"/>
    <lineage>
        <taxon>Eukaryota</taxon>
        <taxon>Amoebozoa</taxon>
        <taxon>Evosea</taxon>
        <taxon>Variosea</taxon>
        <taxon>Cavosteliida</taxon>
        <taxon>Cavosteliaceae</taxon>
        <taxon>Planoprotostelium</taxon>
    </lineage>
</organism>
<comment type="subunit">
    <text evidence="6">Component of the endosomal sorting complex required for transport II (ESCRT-II).</text>
</comment>
<dbReference type="Gene3D" id="1.10.10.10">
    <property type="entry name" value="Winged helix-like DNA-binding domain superfamily/Winged helix DNA-binding domain"/>
    <property type="match status" value="2"/>
</dbReference>
<evidence type="ECO:0000313" key="8">
    <source>
        <dbReference type="EMBL" id="PRP78298.1"/>
    </source>
</evidence>
<dbReference type="InterPro" id="IPR011993">
    <property type="entry name" value="PH-like_dom_sf"/>
</dbReference>
<evidence type="ECO:0000256" key="5">
    <source>
        <dbReference type="ARBA" id="ARBA00022927"/>
    </source>
</evidence>
<dbReference type="InterPro" id="IPR021648">
    <property type="entry name" value="GLUE_dom"/>
</dbReference>
<dbReference type="FunFam" id="1.10.10.10:FF:000416">
    <property type="entry name" value="Vacuolar protein-sorting-associated protein 36"/>
    <property type="match status" value="1"/>
</dbReference>
<proteinExistence type="inferred from homology"/>
<evidence type="ECO:0000256" key="4">
    <source>
        <dbReference type="ARBA" id="ARBA00022490"/>
    </source>
</evidence>
<dbReference type="InterPro" id="IPR036388">
    <property type="entry name" value="WH-like_DNA-bd_sf"/>
</dbReference>
<dbReference type="STRING" id="1890364.A0A2P6N2W3"/>